<dbReference type="SUPFAM" id="SSF56112">
    <property type="entry name" value="Protein kinase-like (PK-like)"/>
    <property type="match status" value="1"/>
</dbReference>
<feature type="domain" description="Aminoglycoside phosphotransferase" evidence="2">
    <location>
        <begin position="42"/>
        <end position="255"/>
    </location>
</feature>
<protein>
    <submittedName>
        <fullName evidence="3">Phosphotransferase</fullName>
    </submittedName>
</protein>
<organism evidence="3 4">
    <name type="scientific">Robertmurraya mangrovi</name>
    <dbReference type="NCBI Taxonomy" id="3098077"/>
    <lineage>
        <taxon>Bacteria</taxon>
        <taxon>Bacillati</taxon>
        <taxon>Bacillota</taxon>
        <taxon>Bacilli</taxon>
        <taxon>Bacillales</taxon>
        <taxon>Bacillaceae</taxon>
        <taxon>Robertmurraya</taxon>
    </lineage>
</organism>
<name>A0ABU5J3N9_9BACI</name>
<evidence type="ECO:0000313" key="3">
    <source>
        <dbReference type="EMBL" id="MDZ5473980.1"/>
    </source>
</evidence>
<dbReference type="Proteomes" id="UP001290455">
    <property type="component" value="Unassembled WGS sequence"/>
</dbReference>
<accession>A0ABU5J3N9</accession>
<comment type="caution">
    <text evidence="3">The sequence shown here is derived from an EMBL/GenBank/DDBJ whole genome shotgun (WGS) entry which is preliminary data.</text>
</comment>
<dbReference type="Pfam" id="PF01636">
    <property type="entry name" value="APH"/>
    <property type="match status" value="1"/>
</dbReference>
<keyword evidence="4" id="KW-1185">Reference proteome</keyword>
<dbReference type="InterPro" id="IPR002575">
    <property type="entry name" value="Aminoglycoside_PTrfase"/>
</dbReference>
<proteinExistence type="inferred from homology"/>
<dbReference type="EMBL" id="JAXOFX010000018">
    <property type="protein sequence ID" value="MDZ5473980.1"/>
    <property type="molecule type" value="Genomic_DNA"/>
</dbReference>
<dbReference type="PANTHER" id="PTHR21064">
    <property type="entry name" value="AMINOGLYCOSIDE PHOSPHOTRANSFERASE DOMAIN-CONTAINING PROTEIN-RELATED"/>
    <property type="match status" value="1"/>
</dbReference>
<comment type="similarity">
    <text evidence="1">Belongs to the pseudomonas-type ThrB family.</text>
</comment>
<evidence type="ECO:0000313" key="4">
    <source>
        <dbReference type="Proteomes" id="UP001290455"/>
    </source>
</evidence>
<evidence type="ECO:0000259" key="2">
    <source>
        <dbReference type="Pfam" id="PF01636"/>
    </source>
</evidence>
<dbReference type="Gene3D" id="3.90.1200.10">
    <property type="match status" value="1"/>
</dbReference>
<gene>
    <name evidence="3" type="ORF">SM124_19860</name>
</gene>
<reference evidence="3 4" key="1">
    <citation type="submission" date="2023-11" db="EMBL/GenBank/DDBJ databases">
        <title>Bacillus jintuensis, isolated from a mudflat on the Beibu Gulf coast.</title>
        <authorList>
            <person name="Li M."/>
        </authorList>
    </citation>
    <scope>NUCLEOTIDE SEQUENCE [LARGE SCALE GENOMIC DNA]</scope>
    <source>
        <strain evidence="3 4">31A1R</strain>
    </source>
</reference>
<sequence>MDYQLKDGNIMLKEIEMLFNEDILRGFCDRYEVSIQDINMLGGFDSFVYEYERDGQDFILKITHSLRRTSNYIYGEVEWLNYMGDNGVRVSRAIPSKQGNLIEMIGDEVSYFMAICYEKAVGELPNESHWNKDLFEEWGRITGQLHRLTKNYQLNDATYKRNEWHEEEHLQIEKYIPMEQDIVLEKSKALINRIKELPKTVVSYGVIHGDIHHLNFYVDSNNHINLFDFDDIAYNYFINDIAVILFYAYWRPLKEHEDDQEFVDSFLKSFLTGYLSENELDLDWLKQLPDFLRLRHLTQYIVLLQSVDLDQLEEGEKDFLNHLKVVIEKDYPIVDFPFEQFVDNYNIK</sequence>
<dbReference type="InterPro" id="IPR050249">
    <property type="entry name" value="Pseudomonas-type_ThrB"/>
</dbReference>
<dbReference type="PANTHER" id="PTHR21064:SF6">
    <property type="entry name" value="AMINOGLYCOSIDE PHOSPHOTRANSFERASE DOMAIN-CONTAINING PROTEIN"/>
    <property type="match status" value="1"/>
</dbReference>
<evidence type="ECO:0000256" key="1">
    <source>
        <dbReference type="ARBA" id="ARBA00038240"/>
    </source>
</evidence>
<dbReference type="InterPro" id="IPR011009">
    <property type="entry name" value="Kinase-like_dom_sf"/>
</dbReference>